<sequence>MHISGTIWATAVGASLIYARKRVPIFKPSVRLIHATMQDFLTCLQTNVRIRSKKSMDPWVNRQYAGMSCNRYASQHPLKPQPSSITSLFLLFFSYLSSHSGDFFNLCFFLHPLEADDVELQWCSRWEGSGHSKATQT</sequence>
<accession>A0A0K9PZ59</accession>
<organism evidence="1 2">
    <name type="scientific">Zostera marina</name>
    <name type="common">Eelgrass</name>
    <dbReference type="NCBI Taxonomy" id="29655"/>
    <lineage>
        <taxon>Eukaryota</taxon>
        <taxon>Viridiplantae</taxon>
        <taxon>Streptophyta</taxon>
        <taxon>Embryophyta</taxon>
        <taxon>Tracheophyta</taxon>
        <taxon>Spermatophyta</taxon>
        <taxon>Magnoliopsida</taxon>
        <taxon>Liliopsida</taxon>
        <taxon>Zosteraceae</taxon>
        <taxon>Zostera</taxon>
    </lineage>
</organism>
<evidence type="ECO:0000313" key="2">
    <source>
        <dbReference type="Proteomes" id="UP000036987"/>
    </source>
</evidence>
<dbReference type="OrthoDB" id="1915122at2759"/>
<reference evidence="2" key="1">
    <citation type="journal article" date="2016" name="Nature">
        <title>The genome of the seagrass Zostera marina reveals angiosperm adaptation to the sea.</title>
        <authorList>
            <person name="Olsen J.L."/>
            <person name="Rouze P."/>
            <person name="Verhelst B."/>
            <person name="Lin Y.-C."/>
            <person name="Bayer T."/>
            <person name="Collen J."/>
            <person name="Dattolo E."/>
            <person name="De Paoli E."/>
            <person name="Dittami S."/>
            <person name="Maumus F."/>
            <person name="Michel G."/>
            <person name="Kersting A."/>
            <person name="Lauritano C."/>
            <person name="Lohaus R."/>
            <person name="Toepel M."/>
            <person name="Tonon T."/>
            <person name="Vanneste K."/>
            <person name="Amirebrahimi M."/>
            <person name="Brakel J."/>
            <person name="Bostroem C."/>
            <person name="Chovatia M."/>
            <person name="Grimwood J."/>
            <person name="Jenkins J.W."/>
            <person name="Jueterbock A."/>
            <person name="Mraz A."/>
            <person name="Stam W.T."/>
            <person name="Tice H."/>
            <person name="Bornberg-Bauer E."/>
            <person name="Green P.J."/>
            <person name="Pearson G.A."/>
            <person name="Procaccini G."/>
            <person name="Duarte C.M."/>
            <person name="Schmutz J."/>
            <person name="Reusch T.B.H."/>
            <person name="Van de Peer Y."/>
        </authorList>
    </citation>
    <scope>NUCLEOTIDE SEQUENCE [LARGE SCALE GENOMIC DNA]</scope>
    <source>
        <strain evidence="2">cv. Finnish</strain>
    </source>
</reference>
<dbReference type="EMBL" id="LFYR01000379">
    <property type="protein sequence ID" value="KMZ74296.1"/>
    <property type="molecule type" value="Genomic_DNA"/>
</dbReference>
<gene>
    <name evidence="1" type="ORF">ZOSMA_132G00660</name>
</gene>
<evidence type="ECO:0000313" key="1">
    <source>
        <dbReference type="EMBL" id="KMZ74296.1"/>
    </source>
</evidence>
<protein>
    <submittedName>
        <fullName evidence="1">Uncharacterized protein</fullName>
    </submittedName>
</protein>
<dbReference type="Proteomes" id="UP000036987">
    <property type="component" value="Unassembled WGS sequence"/>
</dbReference>
<name>A0A0K9PZ59_ZOSMR</name>
<proteinExistence type="predicted"/>
<keyword evidence="2" id="KW-1185">Reference proteome</keyword>
<dbReference type="AlphaFoldDB" id="A0A0K9PZ59"/>
<comment type="caution">
    <text evidence="1">The sequence shown here is derived from an EMBL/GenBank/DDBJ whole genome shotgun (WGS) entry which is preliminary data.</text>
</comment>